<dbReference type="AlphaFoldDB" id="A0A0B5S011"/>
<evidence type="ECO:0000313" key="3">
    <source>
        <dbReference type="EMBL" id="OSX86941.1"/>
    </source>
</evidence>
<evidence type="ECO:0000313" key="4">
    <source>
        <dbReference type="EMBL" id="QQA18225.1"/>
    </source>
</evidence>
<accession>A0A1C3T0G8</accession>
<dbReference type="EMBL" id="CP065877">
    <property type="protein sequence ID" value="QQA18225.1"/>
    <property type="molecule type" value="Genomic_DNA"/>
</dbReference>
<dbReference type="Proteomes" id="UP000194131">
    <property type="component" value="Unassembled WGS sequence"/>
</dbReference>
<evidence type="ECO:0000313" key="2">
    <source>
        <dbReference type="EMBL" id="KWU65193.1"/>
    </source>
</evidence>
<organism evidence="2 5">
    <name type="scientific">Bacillus mycoides</name>
    <dbReference type="NCBI Taxonomy" id="1405"/>
    <lineage>
        <taxon>Bacteria</taxon>
        <taxon>Bacillati</taxon>
        <taxon>Bacillota</taxon>
        <taxon>Bacilli</taxon>
        <taxon>Bacillales</taxon>
        <taxon>Bacillaceae</taxon>
        <taxon>Bacillus</taxon>
        <taxon>Bacillus cereus group</taxon>
    </lineage>
</organism>
<evidence type="ECO:0000313" key="7">
    <source>
        <dbReference type="Proteomes" id="UP000596196"/>
    </source>
</evidence>
<keyword evidence="1" id="KW-1133">Transmembrane helix</keyword>
<keyword evidence="1" id="KW-0812">Transmembrane</keyword>
<evidence type="ECO:0000313" key="6">
    <source>
        <dbReference type="Proteomes" id="UP000194131"/>
    </source>
</evidence>
<gene>
    <name evidence="2" type="ORF">AWW70_10850</name>
    <name evidence="4" type="ORF">I6G81_12620</name>
    <name evidence="3" type="ORF">S3E15_04945</name>
</gene>
<dbReference type="Proteomes" id="UP000065797">
    <property type="component" value="Unassembled WGS sequence"/>
</dbReference>
<accession>A0A0B5S011</accession>
<dbReference type="GeneID" id="92888116"/>
<name>A0A0B5S011_BACMY</name>
<reference evidence="2" key="2">
    <citation type="submission" date="2016-01" db="EMBL/GenBank/DDBJ databases">
        <authorList>
            <person name="Van Zyl L.J."/>
            <person name="Matobola R."/>
            <person name="Klein T."/>
            <person name="Biteghe F.A."/>
            <person name="Kirby B."/>
            <person name="Trindade M.I."/>
        </authorList>
    </citation>
    <scope>NUCLEOTIDE SEQUENCE</scope>
    <source>
        <strain evidence="2">PE8-15</strain>
    </source>
</reference>
<reference evidence="3 6" key="3">
    <citation type="submission" date="2016-12" db="EMBL/GenBank/DDBJ databases">
        <title>Genome Sequences of Twelve Sporeforming Bacillus Species Isolated from Foods.</title>
        <authorList>
            <person name="De Jong A."/>
            <person name="Holsappel S."/>
            <person name="Kuipers O.P."/>
        </authorList>
    </citation>
    <scope>NUCLEOTIDE SEQUENCE [LARGE SCALE GENOMIC DNA]</scope>
    <source>
        <strain evidence="3 6">S3E15</strain>
    </source>
</reference>
<protein>
    <submittedName>
        <fullName evidence="2">Uncharacterized protein</fullName>
    </submittedName>
</protein>
<dbReference type="OMA" id="KFYLMSI"/>
<proteinExistence type="predicted"/>
<sequence length="74" mass="8448">MFQKFKFYLMSILISSMLGGIIIGANFLVHNIYNLVAGKEYHFNMWSSIIIFSVVFISGFSYALKKGPDIFVND</sequence>
<reference evidence="5" key="1">
    <citation type="submission" date="2016-01" db="EMBL/GenBank/DDBJ databases">
        <authorList>
            <person name="McClelland M."/>
            <person name="Jain A."/>
            <person name="Saraogi P."/>
            <person name="Mendelson R."/>
            <person name="Westerman R."/>
            <person name="SanMiguel P."/>
            <person name="Csonka L."/>
        </authorList>
    </citation>
    <scope>NUCLEOTIDE SEQUENCE [LARGE SCALE GENOMIC DNA]</scope>
    <source>
        <strain evidence="5">PE8-15</strain>
    </source>
</reference>
<dbReference type="RefSeq" id="WP_000486589.1">
    <property type="nucleotide sequence ID" value="NZ_CM000719.1"/>
</dbReference>
<feature type="transmembrane region" description="Helical" evidence="1">
    <location>
        <begin position="7"/>
        <end position="33"/>
    </location>
</feature>
<keyword evidence="1" id="KW-0472">Membrane</keyword>
<evidence type="ECO:0000313" key="5">
    <source>
        <dbReference type="Proteomes" id="UP000065797"/>
    </source>
</evidence>
<dbReference type="KEGG" id="bmyo:BG05_3507"/>
<dbReference type="EMBL" id="MRWU01000056">
    <property type="protein sequence ID" value="OSX86941.1"/>
    <property type="molecule type" value="Genomic_DNA"/>
</dbReference>
<feature type="transmembrane region" description="Helical" evidence="1">
    <location>
        <begin position="45"/>
        <end position="64"/>
    </location>
</feature>
<keyword evidence="7" id="KW-1185">Reference proteome</keyword>
<dbReference type="Proteomes" id="UP000596196">
    <property type="component" value="Chromosome"/>
</dbReference>
<evidence type="ECO:0000256" key="1">
    <source>
        <dbReference type="SAM" id="Phobius"/>
    </source>
</evidence>
<dbReference type="PATRIC" id="fig|1405.18.peg.2601"/>
<reference evidence="4 7" key="4">
    <citation type="submission" date="2020-12" db="EMBL/GenBank/DDBJ databases">
        <title>FDA dAtabase for Regulatory Grade micrObial Sequences (FDA-ARGOS): Supporting development and validation of Infectious Disease Dx tests.</title>
        <authorList>
            <person name="Nelson B."/>
            <person name="Plummer A."/>
            <person name="Tallon L."/>
            <person name="Sadzewicz L."/>
            <person name="Zhao X."/>
            <person name="Boylan J."/>
            <person name="Ott S."/>
            <person name="Bowen H."/>
            <person name="Vavikolanu K."/>
            <person name="Mehta A."/>
            <person name="Aluvathingal J."/>
            <person name="Nadendla S."/>
            <person name="Myers T."/>
            <person name="Yan Y."/>
            <person name="Sichtig H."/>
        </authorList>
    </citation>
    <scope>NUCLEOTIDE SEQUENCE [LARGE SCALE GENOMIC DNA]</scope>
    <source>
        <strain evidence="4 7">FDAARGOS_924</strain>
    </source>
</reference>
<dbReference type="EMBL" id="LRPH01000039">
    <property type="protein sequence ID" value="KWU65193.1"/>
    <property type="molecule type" value="Genomic_DNA"/>
</dbReference>